<dbReference type="Proteomes" id="UP000030762">
    <property type="component" value="Unassembled WGS sequence"/>
</dbReference>
<evidence type="ECO:0000256" key="1">
    <source>
        <dbReference type="ARBA" id="ARBA00004496"/>
    </source>
</evidence>
<dbReference type="FunFam" id="1.10.287.3700:FF:000001">
    <property type="entry name" value="PAN2-PAN3 deadenylation complex subunit PAN3"/>
    <property type="match status" value="1"/>
</dbReference>
<dbReference type="SUPFAM" id="SSF56112">
    <property type="entry name" value="Protein kinase-like (PK-like)"/>
    <property type="match status" value="1"/>
</dbReference>
<keyword evidence="4" id="KW-0547">Nucleotide-binding</keyword>
<accession>T0Q1W1</accession>
<dbReference type="EMBL" id="JH767209">
    <property type="protein sequence ID" value="EQC27370.1"/>
    <property type="molecule type" value="Genomic_DNA"/>
</dbReference>
<proteinExistence type="predicted"/>
<dbReference type="AlphaFoldDB" id="T0Q1W1"/>
<keyword evidence="6" id="KW-0175">Coiled coil</keyword>
<comment type="subcellular location">
    <subcellularLocation>
        <location evidence="1">Cytoplasm</location>
    </subcellularLocation>
</comment>
<dbReference type="PANTHER" id="PTHR12272:SF11">
    <property type="entry name" value="PAN2-PAN3 DEADENYLATION COMPLEX SUBUNIT PAN3"/>
    <property type="match status" value="1"/>
</dbReference>
<dbReference type="Gene3D" id="1.10.287.3700">
    <property type="match status" value="1"/>
</dbReference>
<keyword evidence="2" id="KW-0963">Cytoplasm</keyword>
<dbReference type="GeneID" id="19955539"/>
<keyword evidence="10" id="KW-1185">Reference proteome</keyword>
<feature type="domain" description="Pan3 C-terminal knob" evidence="8">
    <location>
        <begin position="419"/>
        <end position="554"/>
    </location>
</feature>
<dbReference type="InParanoid" id="T0Q1W1"/>
<reference evidence="9 10" key="1">
    <citation type="submission" date="2012-04" db="EMBL/GenBank/DDBJ databases">
        <title>The Genome Sequence of Saprolegnia declina VS20.</title>
        <authorList>
            <consortium name="The Broad Institute Genome Sequencing Platform"/>
            <person name="Russ C."/>
            <person name="Nusbaum C."/>
            <person name="Tyler B."/>
            <person name="van West P."/>
            <person name="Dieguez-Uribeondo J."/>
            <person name="de Bruijn I."/>
            <person name="Tripathy S."/>
            <person name="Jiang R."/>
            <person name="Young S.K."/>
            <person name="Zeng Q."/>
            <person name="Gargeya S."/>
            <person name="Fitzgerald M."/>
            <person name="Haas B."/>
            <person name="Abouelleil A."/>
            <person name="Alvarado L."/>
            <person name="Arachchi H.M."/>
            <person name="Berlin A."/>
            <person name="Chapman S.B."/>
            <person name="Goldberg J."/>
            <person name="Griggs A."/>
            <person name="Gujja S."/>
            <person name="Hansen M."/>
            <person name="Howarth C."/>
            <person name="Imamovic A."/>
            <person name="Larimer J."/>
            <person name="McCowen C."/>
            <person name="Montmayeur A."/>
            <person name="Murphy C."/>
            <person name="Neiman D."/>
            <person name="Pearson M."/>
            <person name="Priest M."/>
            <person name="Roberts A."/>
            <person name="Saif S."/>
            <person name="Shea T."/>
            <person name="Sisk P."/>
            <person name="Sykes S."/>
            <person name="Wortman J."/>
            <person name="Nusbaum C."/>
            <person name="Birren B."/>
        </authorList>
    </citation>
    <scope>NUCLEOTIDE SEQUENCE [LARGE SCALE GENOMIC DNA]</scope>
    <source>
        <strain evidence="9 10">VS20</strain>
    </source>
</reference>
<evidence type="ECO:0000256" key="7">
    <source>
        <dbReference type="SAM" id="MobiDB-lite"/>
    </source>
</evidence>
<evidence type="ECO:0000256" key="4">
    <source>
        <dbReference type="ARBA" id="ARBA00022741"/>
    </source>
</evidence>
<feature type="region of interest" description="Disordered" evidence="7">
    <location>
        <begin position="561"/>
        <end position="589"/>
    </location>
</feature>
<dbReference type="GO" id="GO:0000289">
    <property type="term" value="P:nuclear-transcribed mRNA poly(A) tail shortening"/>
    <property type="evidence" value="ECO:0007669"/>
    <property type="project" value="InterPro"/>
</dbReference>
<evidence type="ECO:0000259" key="8">
    <source>
        <dbReference type="Pfam" id="PF18101"/>
    </source>
</evidence>
<sequence length="589" mass="64531">MAYNPTGSRFGAYAQDPRYPPLQPSTAMADRSVTTSPPQAAAGNASQWTSPPPVARPSPKTSPLVNSELTSTAAPFVPKQHAAPEPMVQVTRGGCIFYVPESEAKATPTNAVLRHGPGAQLHVDIQPPYAASASVIPSSPIVTTRRSLASMALAPTVRRQLDAEHEDMLRQVHPSDERYKEIPSQFHCMWPLDVQDDALHRNVAGSFGYPSHCYKVISETDGRTYALRRVENVRTTPGITQQAVDKWKKVVHANVVPLHRAFVSHGALFFLSEYYPTATSLHAKYFGSQASSVASEAFLWSLLTQVTGALRAIHRHDMACQAIALRRLLVTGHNRVRISGTGVLDVLEYDTSKSKRVEALQQDDLVNLGKVVLSLGVRQEMSATSNVSDLLAQFATTFSDELTAVVRGLTLQSTTSANDLALMLFDRTQAELDTQYSLADELEAQLSSEYQNGRMLLLMLKLGLINERPDFNLDSSWAETGDRYLLKLFRDYVFHQVDEENRPVLDFGHIVDALNKLDGASAEKILLSSRDGQSVLVASYAEVHKCVKQAFSELVAAAQRQRPSTTPLAKPAPYGGRSTNGRGRGRGRG</sequence>
<dbReference type="Pfam" id="PF18101">
    <property type="entry name" value="Pan3_CK"/>
    <property type="match status" value="1"/>
</dbReference>
<dbReference type="STRING" id="1156394.T0Q1W1"/>
<dbReference type="eggNOG" id="KOG3741">
    <property type="taxonomic scope" value="Eukaryota"/>
</dbReference>
<evidence type="ECO:0000313" key="10">
    <source>
        <dbReference type="Proteomes" id="UP000030762"/>
    </source>
</evidence>
<dbReference type="OMA" id="HPCSITL"/>
<dbReference type="PANTHER" id="PTHR12272">
    <property type="entry name" value="DEADENYLATION COMPLEX SUBUNIT PAN3"/>
    <property type="match status" value="1"/>
</dbReference>
<dbReference type="RefSeq" id="XP_008619189.1">
    <property type="nucleotide sequence ID" value="XM_008620967.1"/>
</dbReference>
<dbReference type="GO" id="GO:0005524">
    <property type="term" value="F:ATP binding"/>
    <property type="evidence" value="ECO:0007669"/>
    <property type="project" value="UniProtKB-KW"/>
</dbReference>
<dbReference type="InterPro" id="IPR011009">
    <property type="entry name" value="Kinase-like_dom_sf"/>
</dbReference>
<keyword evidence="5" id="KW-0067">ATP-binding</keyword>
<dbReference type="InterPro" id="IPR041332">
    <property type="entry name" value="Pan3_CK"/>
</dbReference>
<dbReference type="GO" id="GO:0008143">
    <property type="term" value="F:poly(A) binding"/>
    <property type="evidence" value="ECO:0007669"/>
    <property type="project" value="TreeGrafter"/>
</dbReference>
<dbReference type="GO" id="GO:0031251">
    <property type="term" value="C:PAN complex"/>
    <property type="evidence" value="ECO:0007669"/>
    <property type="project" value="InterPro"/>
</dbReference>
<dbReference type="InterPro" id="IPR030844">
    <property type="entry name" value="PAN3"/>
</dbReference>
<dbReference type="VEuPathDB" id="FungiDB:SDRG_14812"/>
<dbReference type="GO" id="GO:0006397">
    <property type="term" value="P:mRNA processing"/>
    <property type="evidence" value="ECO:0007669"/>
    <property type="project" value="UniProtKB-KW"/>
</dbReference>
<name>T0Q1W1_SAPDV</name>
<evidence type="ECO:0000256" key="2">
    <source>
        <dbReference type="ARBA" id="ARBA00022490"/>
    </source>
</evidence>
<feature type="compositionally biased region" description="Polar residues" evidence="7">
    <location>
        <begin position="32"/>
        <end position="49"/>
    </location>
</feature>
<evidence type="ECO:0000256" key="5">
    <source>
        <dbReference type="ARBA" id="ARBA00022840"/>
    </source>
</evidence>
<dbReference type="OrthoDB" id="204958at2759"/>
<protein>
    <recommendedName>
        <fullName evidence="8">Pan3 C-terminal knob domain-containing protein</fullName>
    </recommendedName>
</protein>
<evidence type="ECO:0000256" key="3">
    <source>
        <dbReference type="ARBA" id="ARBA00022664"/>
    </source>
</evidence>
<dbReference type="Gene3D" id="1.10.510.10">
    <property type="entry name" value="Transferase(Phosphotransferase) domain 1"/>
    <property type="match status" value="1"/>
</dbReference>
<evidence type="ECO:0000313" key="9">
    <source>
        <dbReference type="EMBL" id="EQC27370.1"/>
    </source>
</evidence>
<evidence type="ECO:0000256" key="6">
    <source>
        <dbReference type="ARBA" id="ARBA00023054"/>
    </source>
</evidence>
<organism evidence="9 10">
    <name type="scientific">Saprolegnia diclina (strain VS20)</name>
    <dbReference type="NCBI Taxonomy" id="1156394"/>
    <lineage>
        <taxon>Eukaryota</taxon>
        <taxon>Sar</taxon>
        <taxon>Stramenopiles</taxon>
        <taxon>Oomycota</taxon>
        <taxon>Saprolegniomycetes</taxon>
        <taxon>Saprolegniales</taxon>
        <taxon>Saprolegniaceae</taxon>
        <taxon>Saprolegnia</taxon>
    </lineage>
</organism>
<feature type="region of interest" description="Disordered" evidence="7">
    <location>
        <begin position="1"/>
        <end position="67"/>
    </location>
</feature>
<gene>
    <name evidence="9" type="ORF">SDRG_14812</name>
</gene>
<keyword evidence="3" id="KW-0507">mRNA processing</keyword>
<dbReference type="GO" id="GO:0000932">
    <property type="term" value="C:P-body"/>
    <property type="evidence" value="ECO:0007669"/>
    <property type="project" value="TreeGrafter"/>
</dbReference>
<dbReference type="Gene3D" id="1.20.5.5160">
    <property type="match status" value="1"/>
</dbReference>